<comment type="subcellular location">
    <subcellularLocation>
        <location evidence="1">Nucleus</location>
    </subcellularLocation>
</comment>
<dbReference type="Proteomes" id="UP001431209">
    <property type="component" value="Unassembled WGS sequence"/>
</dbReference>
<dbReference type="GO" id="GO:0005694">
    <property type="term" value="C:chromosome"/>
    <property type="evidence" value="ECO:0007669"/>
    <property type="project" value="InterPro"/>
</dbReference>
<accession>A0AAW2Z8F8</accession>
<protein>
    <recommendedName>
        <fullName evidence="4">Set2 Rpb1 interacting domain-containing protein</fullName>
    </recommendedName>
</protein>
<dbReference type="AlphaFoldDB" id="A0AAW2Z8F8"/>
<dbReference type="GO" id="GO:0006355">
    <property type="term" value="P:regulation of DNA-templated transcription"/>
    <property type="evidence" value="ECO:0007669"/>
    <property type="project" value="InterPro"/>
</dbReference>
<proteinExistence type="predicted"/>
<evidence type="ECO:0000313" key="5">
    <source>
        <dbReference type="EMBL" id="KAL0485189.1"/>
    </source>
</evidence>
<evidence type="ECO:0000256" key="1">
    <source>
        <dbReference type="ARBA" id="ARBA00004123"/>
    </source>
</evidence>
<name>A0AAW2Z8F8_9EUKA</name>
<evidence type="ECO:0000313" key="6">
    <source>
        <dbReference type="Proteomes" id="UP001431209"/>
    </source>
</evidence>
<sequence>MCLNPKTKPFFEPDMVPVQLDAFANEIQSKKRKLDELDQTHVTATLDEDDDDNTSGVIKIKKKQQPSVITPDDIKIKTAMDHNASAGYHNTSNYVIDFKKSPPNRISNQQQSSPHGYAPHRSLHRIPPPTQRIQNLPMPPQIPSFYNDQQQHHRQPIQNIYLSNEGNHHHHHNTQSPYTYNNYSPMMMMTTTTTTMYNNNQINPYSQAPMPSPNYPTPSTQYFLNRYAPQDKKQDYAYTLPPNATTYPTQYQIPHVMNYRNHPPHPPSKNTQLLQQRPLMKKPLLPPHKPQFAPRETISLLTPSPQRTSPEHDTNDYFNQDVMDDEDVVEIYPVSPNMSASGGSPSTSVATDGTAEEVQSEVTNPSRGVAKKEIANIVCKQLTAYLSRKDIVDVDSYKYMAKKITKILLEKEGRRCHYNYVIDEGVKKKCKIFVKEHMKTVKKPFKCKK</sequence>
<evidence type="ECO:0000256" key="3">
    <source>
        <dbReference type="SAM" id="MobiDB-lite"/>
    </source>
</evidence>
<comment type="caution">
    <text evidence="5">The sequence shown here is derived from an EMBL/GenBank/DDBJ whole genome shotgun (WGS) entry which is preliminary data.</text>
</comment>
<gene>
    <name evidence="5" type="ORF">AKO1_004310</name>
</gene>
<dbReference type="InterPro" id="IPR038190">
    <property type="entry name" value="SRI_sf"/>
</dbReference>
<feature type="domain" description="Set2 Rpb1 interacting" evidence="4">
    <location>
        <begin position="371"/>
        <end position="443"/>
    </location>
</feature>
<keyword evidence="6" id="KW-1185">Reference proteome</keyword>
<feature type="compositionally biased region" description="Polar residues" evidence="3">
    <location>
        <begin position="336"/>
        <end position="351"/>
    </location>
</feature>
<keyword evidence="2" id="KW-0539">Nucleus</keyword>
<dbReference type="Gene3D" id="1.10.1740.100">
    <property type="entry name" value="Set2, Rpb1 interacting domain"/>
    <property type="match status" value="1"/>
</dbReference>
<reference evidence="5 6" key="1">
    <citation type="submission" date="2024-03" db="EMBL/GenBank/DDBJ databases">
        <title>The Acrasis kona genome and developmental transcriptomes reveal deep origins of eukaryotic multicellular pathways.</title>
        <authorList>
            <person name="Sheikh S."/>
            <person name="Fu C.-J."/>
            <person name="Brown M.W."/>
            <person name="Baldauf S.L."/>
        </authorList>
    </citation>
    <scope>NUCLEOTIDE SEQUENCE [LARGE SCALE GENOMIC DNA]</scope>
    <source>
        <strain evidence="5 6">ATCC MYA-3509</strain>
    </source>
</reference>
<organism evidence="5 6">
    <name type="scientific">Acrasis kona</name>
    <dbReference type="NCBI Taxonomy" id="1008807"/>
    <lineage>
        <taxon>Eukaryota</taxon>
        <taxon>Discoba</taxon>
        <taxon>Heterolobosea</taxon>
        <taxon>Tetramitia</taxon>
        <taxon>Eutetramitia</taxon>
        <taxon>Acrasidae</taxon>
        <taxon>Acrasis</taxon>
    </lineage>
</organism>
<dbReference type="EMBL" id="JAOPGA020001113">
    <property type="protein sequence ID" value="KAL0485189.1"/>
    <property type="molecule type" value="Genomic_DNA"/>
</dbReference>
<dbReference type="InterPro" id="IPR013257">
    <property type="entry name" value="SRI"/>
</dbReference>
<evidence type="ECO:0000256" key="2">
    <source>
        <dbReference type="ARBA" id="ARBA00023242"/>
    </source>
</evidence>
<evidence type="ECO:0000259" key="4">
    <source>
        <dbReference type="Pfam" id="PF08236"/>
    </source>
</evidence>
<feature type="region of interest" description="Disordered" evidence="3">
    <location>
        <begin position="336"/>
        <end position="366"/>
    </location>
</feature>
<dbReference type="Pfam" id="PF08236">
    <property type="entry name" value="SRI"/>
    <property type="match status" value="1"/>
</dbReference>